<dbReference type="OrthoDB" id="10656628at2759"/>
<evidence type="ECO:0000313" key="1">
    <source>
        <dbReference type="EMBL" id="CAB3983052.1"/>
    </source>
</evidence>
<name>A0A6S7G2U0_PARCT</name>
<feature type="non-terminal residue" evidence="1">
    <location>
        <position position="1"/>
    </location>
</feature>
<proteinExistence type="predicted"/>
<keyword evidence="2" id="KW-1185">Reference proteome</keyword>
<dbReference type="AlphaFoldDB" id="A0A6S7G2U0"/>
<dbReference type="EMBL" id="CACRXK020000569">
    <property type="protein sequence ID" value="CAB3983052.1"/>
    <property type="molecule type" value="Genomic_DNA"/>
</dbReference>
<accession>A0A6S7G2U0</accession>
<organism evidence="1 2">
    <name type="scientific">Paramuricea clavata</name>
    <name type="common">Red gorgonian</name>
    <name type="synonym">Violescent sea-whip</name>
    <dbReference type="NCBI Taxonomy" id="317549"/>
    <lineage>
        <taxon>Eukaryota</taxon>
        <taxon>Metazoa</taxon>
        <taxon>Cnidaria</taxon>
        <taxon>Anthozoa</taxon>
        <taxon>Octocorallia</taxon>
        <taxon>Malacalcyonacea</taxon>
        <taxon>Plexauridae</taxon>
        <taxon>Paramuricea</taxon>
    </lineage>
</organism>
<sequence length="143" mass="16948">GVLKAVMKTESDAQKLRTRLLQRREKLLDVNYESEVKKGCDEEHCNLSKSIADLQALLKKLIQVVNDLRNSYLHLSRSKIDSETTVHENARRKRRKKENNRKLIQKSSLRTDRNLLEWKVRLNCYLMFSKATKFQQEFVMKVN</sequence>
<comment type="caution">
    <text evidence="1">The sequence shown here is derived from an EMBL/GenBank/DDBJ whole genome shotgun (WGS) entry which is preliminary data.</text>
</comment>
<protein>
    <submittedName>
        <fullName evidence="1">Uncharacterized protein</fullName>
    </submittedName>
</protein>
<dbReference type="Proteomes" id="UP001152795">
    <property type="component" value="Unassembled WGS sequence"/>
</dbReference>
<reference evidence="1" key="1">
    <citation type="submission" date="2020-04" db="EMBL/GenBank/DDBJ databases">
        <authorList>
            <person name="Alioto T."/>
            <person name="Alioto T."/>
            <person name="Gomez Garrido J."/>
        </authorList>
    </citation>
    <scope>NUCLEOTIDE SEQUENCE</scope>
    <source>
        <strain evidence="1">A484AB</strain>
    </source>
</reference>
<evidence type="ECO:0000313" key="2">
    <source>
        <dbReference type="Proteomes" id="UP001152795"/>
    </source>
</evidence>
<gene>
    <name evidence="1" type="ORF">PACLA_8A087739</name>
</gene>